<feature type="active site" description="For GATase activity" evidence="8">
    <location>
        <position position="2"/>
    </location>
</feature>
<evidence type="ECO:0000256" key="8">
    <source>
        <dbReference type="PIRSR" id="PIRSR001589-1"/>
    </source>
</evidence>
<keyword evidence="6 8" id="KW-0315">Glutamine amidotransferase</keyword>
<feature type="site" description="Important for beta-aspartyl-AMP intermediate formation" evidence="10">
    <location>
        <position position="364"/>
    </location>
</feature>
<dbReference type="GO" id="GO:0004066">
    <property type="term" value="F:asparagine synthase (glutamine-hydrolyzing) activity"/>
    <property type="evidence" value="ECO:0007669"/>
    <property type="project" value="UniProtKB-EC"/>
</dbReference>
<dbReference type="NCBIfam" id="TIGR01536">
    <property type="entry name" value="asn_synth_AEB"/>
    <property type="match status" value="1"/>
</dbReference>
<dbReference type="InterPro" id="IPR029055">
    <property type="entry name" value="Ntn_hydrolases_N"/>
</dbReference>
<keyword evidence="4 9" id="KW-0547">Nucleotide-binding</keyword>
<evidence type="ECO:0000256" key="10">
    <source>
        <dbReference type="PIRSR" id="PIRSR001589-3"/>
    </source>
</evidence>
<dbReference type="InterPro" id="IPR051786">
    <property type="entry name" value="ASN_synthetase/amidase"/>
</dbReference>
<name>A0A1I2X3N6_9BACT</name>
<dbReference type="InterPro" id="IPR033738">
    <property type="entry name" value="AsnB_N"/>
</dbReference>
<dbReference type="InterPro" id="IPR006426">
    <property type="entry name" value="Asn_synth_AEB"/>
</dbReference>
<reference evidence="13" key="1">
    <citation type="submission" date="2016-10" db="EMBL/GenBank/DDBJ databases">
        <authorList>
            <person name="Varghese N."/>
            <person name="Submissions S."/>
        </authorList>
    </citation>
    <scope>NUCLEOTIDE SEQUENCE [LARGE SCALE GENOMIC DNA]</scope>
    <source>
        <strain evidence="13">DSM 19315</strain>
    </source>
</reference>
<dbReference type="PIRSF" id="PIRSF001589">
    <property type="entry name" value="Asn_synthetase_glu-h"/>
    <property type="match status" value="1"/>
</dbReference>
<dbReference type="GO" id="GO:0005524">
    <property type="term" value="F:ATP binding"/>
    <property type="evidence" value="ECO:0007669"/>
    <property type="project" value="UniProtKB-KW"/>
</dbReference>
<dbReference type="GO" id="GO:0006529">
    <property type="term" value="P:asparagine biosynthetic process"/>
    <property type="evidence" value="ECO:0007669"/>
    <property type="project" value="UniProtKB-KW"/>
</dbReference>
<evidence type="ECO:0000256" key="1">
    <source>
        <dbReference type="ARBA" id="ARBA00005187"/>
    </source>
</evidence>
<feature type="binding site" evidence="9">
    <location>
        <position position="262"/>
    </location>
    <ligand>
        <name>ATP</name>
        <dbReference type="ChEBI" id="CHEBI:30616"/>
    </ligand>
</feature>
<dbReference type="CDD" id="cd00712">
    <property type="entry name" value="AsnB"/>
    <property type="match status" value="1"/>
</dbReference>
<feature type="domain" description="Glutamine amidotransferase type-2" evidence="11">
    <location>
        <begin position="2"/>
        <end position="212"/>
    </location>
</feature>
<evidence type="ECO:0000256" key="7">
    <source>
        <dbReference type="ARBA" id="ARBA00048741"/>
    </source>
</evidence>
<evidence type="ECO:0000256" key="4">
    <source>
        <dbReference type="ARBA" id="ARBA00022741"/>
    </source>
</evidence>
<comment type="pathway">
    <text evidence="1">Amino-acid biosynthesis; L-asparagine biosynthesis; L-asparagine from L-aspartate (L-Gln route): step 1/1.</text>
</comment>
<evidence type="ECO:0000313" key="13">
    <source>
        <dbReference type="Proteomes" id="UP000199642"/>
    </source>
</evidence>
<evidence type="ECO:0000256" key="9">
    <source>
        <dbReference type="PIRSR" id="PIRSR001589-2"/>
    </source>
</evidence>
<dbReference type="STRING" id="435880.SAMN04487988_11621"/>
<dbReference type="RefSeq" id="WP_092793967.1">
    <property type="nucleotide sequence ID" value="NZ_FOPC01000016.1"/>
</dbReference>
<evidence type="ECO:0000256" key="2">
    <source>
        <dbReference type="ARBA" id="ARBA00005752"/>
    </source>
</evidence>
<feature type="binding site" evidence="9">
    <location>
        <position position="100"/>
    </location>
    <ligand>
        <name>L-glutamine</name>
        <dbReference type="ChEBI" id="CHEBI:58359"/>
    </ligand>
</feature>
<dbReference type="InterPro" id="IPR001962">
    <property type="entry name" value="Asn_synthase"/>
</dbReference>
<dbReference type="PROSITE" id="PS51278">
    <property type="entry name" value="GATASE_TYPE_2"/>
    <property type="match status" value="1"/>
</dbReference>
<dbReference type="SUPFAM" id="SSF52402">
    <property type="entry name" value="Adenine nucleotide alpha hydrolases-like"/>
    <property type="match status" value="1"/>
</dbReference>
<comment type="catalytic activity">
    <reaction evidence="7">
        <text>L-aspartate + L-glutamine + ATP + H2O = L-asparagine + L-glutamate + AMP + diphosphate + H(+)</text>
        <dbReference type="Rhea" id="RHEA:12228"/>
        <dbReference type="ChEBI" id="CHEBI:15377"/>
        <dbReference type="ChEBI" id="CHEBI:15378"/>
        <dbReference type="ChEBI" id="CHEBI:29985"/>
        <dbReference type="ChEBI" id="CHEBI:29991"/>
        <dbReference type="ChEBI" id="CHEBI:30616"/>
        <dbReference type="ChEBI" id="CHEBI:33019"/>
        <dbReference type="ChEBI" id="CHEBI:58048"/>
        <dbReference type="ChEBI" id="CHEBI:58359"/>
        <dbReference type="ChEBI" id="CHEBI:456215"/>
        <dbReference type="EC" id="6.3.5.4"/>
    </reaction>
</comment>
<protein>
    <recommendedName>
        <fullName evidence="3">asparagine synthase (glutamine-hydrolyzing)</fullName>
        <ecNumber evidence="3">6.3.5.4</ecNumber>
    </recommendedName>
</protein>
<evidence type="ECO:0000313" key="12">
    <source>
        <dbReference type="EMBL" id="SFH08130.1"/>
    </source>
</evidence>
<dbReference type="SUPFAM" id="SSF56235">
    <property type="entry name" value="N-terminal nucleophile aminohydrolases (Ntn hydrolases)"/>
    <property type="match status" value="1"/>
</dbReference>
<dbReference type="Proteomes" id="UP000199642">
    <property type="component" value="Unassembled WGS sequence"/>
</dbReference>
<dbReference type="InterPro" id="IPR014729">
    <property type="entry name" value="Rossmann-like_a/b/a_fold"/>
</dbReference>
<feature type="binding site" evidence="9">
    <location>
        <position position="289"/>
    </location>
    <ligand>
        <name>ATP</name>
        <dbReference type="ChEBI" id="CHEBI:30616"/>
    </ligand>
</feature>
<dbReference type="Gene3D" id="3.60.20.10">
    <property type="entry name" value="Glutamine Phosphoribosylpyrophosphate, subunit 1, domain 1"/>
    <property type="match status" value="1"/>
</dbReference>
<dbReference type="PANTHER" id="PTHR43284">
    <property type="entry name" value="ASPARAGINE SYNTHETASE (GLUTAMINE-HYDROLYZING)"/>
    <property type="match status" value="1"/>
</dbReference>
<dbReference type="OrthoDB" id="9763290at2"/>
<dbReference type="GO" id="GO:0005829">
    <property type="term" value="C:cytosol"/>
    <property type="evidence" value="ECO:0007669"/>
    <property type="project" value="TreeGrafter"/>
</dbReference>
<organism evidence="12 13">
    <name type="scientific">Algoriphagus hitonicola</name>
    <dbReference type="NCBI Taxonomy" id="435880"/>
    <lineage>
        <taxon>Bacteria</taxon>
        <taxon>Pseudomonadati</taxon>
        <taxon>Bacteroidota</taxon>
        <taxon>Cytophagia</taxon>
        <taxon>Cytophagales</taxon>
        <taxon>Cyclobacteriaceae</taxon>
        <taxon>Algoriphagus</taxon>
    </lineage>
</organism>
<feature type="binding site" evidence="9">
    <location>
        <begin position="362"/>
        <end position="363"/>
    </location>
    <ligand>
        <name>ATP</name>
        <dbReference type="ChEBI" id="CHEBI:30616"/>
    </ligand>
</feature>
<evidence type="ECO:0000256" key="5">
    <source>
        <dbReference type="ARBA" id="ARBA00022840"/>
    </source>
</evidence>
<dbReference type="EC" id="6.3.5.4" evidence="3"/>
<evidence type="ECO:0000259" key="11">
    <source>
        <dbReference type="PROSITE" id="PS51278"/>
    </source>
</evidence>
<comment type="similarity">
    <text evidence="2">Belongs to the asparagine synthetase family.</text>
</comment>
<evidence type="ECO:0000256" key="3">
    <source>
        <dbReference type="ARBA" id="ARBA00012737"/>
    </source>
</evidence>
<accession>A0A1I2X3N6</accession>
<dbReference type="EMBL" id="FOPC01000016">
    <property type="protein sequence ID" value="SFH08130.1"/>
    <property type="molecule type" value="Genomic_DNA"/>
</dbReference>
<dbReference type="Pfam" id="PF13537">
    <property type="entry name" value="GATase_7"/>
    <property type="match status" value="1"/>
</dbReference>
<keyword evidence="8" id="KW-0028">Amino-acid biosynthesis</keyword>
<keyword evidence="5 9" id="KW-0067">ATP-binding</keyword>
<gene>
    <name evidence="12" type="ORF">SAMN04487988_11621</name>
</gene>
<keyword evidence="13" id="KW-1185">Reference proteome</keyword>
<proteinExistence type="inferred from homology"/>
<dbReference type="CDD" id="cd01991">
    <property type="entry name" value="Asn_synthase_B_C"/>
    <property type="match status" value="1"/>
</dbReference>
<dbReference type="AlphaFoldDB" id="A0A1I2X3N6"/>
<evidence type="ECO:0000256" key="6">
    <source>
        <dbReference type="ARBA" id="ARBA00022962"/>
    </source>
</evidence>
<dbReference type="InterPro" id="IPR017932">
    <property type="entry name" value="GATase_2_dom"/>
</dbReference>
<dbReference type="Pfam" id="PF00733">
    <property type="entry name" value="Asn_synthase"/>
    <property type="match status" value="1"/>
</dbReference>
<dbReference type="PANTHER" id="PTHR43284:SF1">
    <property type="entry name" value="ASPARAGINE SYNTHETASE"/>
    <property type="match status" value="1"/>
</dbReference>
<sequence>MCGIVGYINKDKKAAESQNIRRMTDVMIHRGPDSGDIYLNENLALGHRRLSILDLSAGGNQPFISECNQYVLVFNGEIFNFKEFYPQLEGGGIRFKTSSDTEVLMHLLIREGESVLSKLNGFFAFAFFNKKKGEILIGRDRFGVKPLFIYNDEEKFVFASEPKAIFEYPVKKGINDEVLSELFFYRYVVGENTVFSGIKRLLPGHTLVLDLDGEVKSRRRWFHLGEEAQKHPTINHPNEWYESTFHQSIQYRMISDVAVGTLLSGGLDSSSVLFSQYHQGFKGISSWNIGFSNYEFDEKNQARALSKEYGFDFNTFEFVSSELMDLTKSAIYFSDEPLTHLQDGHLLGLAQKAKEKVTVLLSGEGADEVFGGYVRYKVHDNRLRYNLLKYIKYMPSGLSKNPRIEKLKKYLGVENEDFQLMTNANEIFLKDLESLGIVFSNILPEYRVKTLEEAKKYFPNNRLRQLLYLEQHTHLQTLNDRNDRTSMGASIECRDPFLDPNLVVGACSLPDSAFSTKGKGKKLIFDTIGQKLPEYITNHPKIGLSVPWYKYFIENEEFRTSLEELPDSPLFKIGLFEALDIHKLVSDFKKNPQENYGLVRQLFFYSLWYDVQFKNSLVTA</sequence>
<keyword evidence="8" id="KW-0061">Asparagine biosynthesis</keyword>
<dbReference type="Gene3D" id="3.40.50.620">
    <property type="entry name" value="HUPs"/>
    <property type="match status" value="1"/>
</dbReference>